<evidence type="ECO:0000313" key="2">
    <source>
        <dbReference type="EMBL" id="MET3730773.1"/>
    </source>
</evidence>
<reference evidence="2 3" key="1">
    <citation type="submission" date="2024-06" db="EMBL/GenBank/DDBJ databases">
        <title>Genomic Encyclopedia of Type Strains, Phase IV (KMG-IV): sequencing the most valuable type-strain genomes for metagenomic binning, comparative biology and taxonomic classification.</title>
        <authorList>
            <person name="Goeker M."/>
        </authorList>
    </citation>
    <scope>NUCLEOTIDE SEQUENCE [LARGE SCALE GENOMIC DNA]</scope>
    <source>
        <strain evidence="2 3">DSM 29388</strain>
    </source>
</reference>
<protein>
    <submittedName>
        <fullName evidence="2">Uncharacterized protein</fullName>
    </submittedName>
</protein>
<sequence>MFTNNYVNRISFLLLLFSGFLFAQNKASDFGLLGNVSSMQSVTKSLKNSNSTEVSGFLDSEMYDSISLKFDRRRNVVWRENYLDYRGKLGLFDRTILQVNANRMLEKLETTLIQNGEEPRKISQKKIYYYKGAQLIRMDEFNSGRTSDQFWVTNYIYSGNQLAERVVWMEDEIFSRIKNEYNSRNRISTEKTYSNNGQMGKNIVFEYNSSGDIEKKLIQLGNEKTNETFVYVNDNLHRYQKLDQKAQLIREEIYHELGWPTQIRQVNYQNNQLDIFEFDYKLDSMKNWVECTIYKNQTPEYVLKRTITYFKQ</sequence>
<feature type="signal peptide" evidence="1">
    <location>
        <begin position="1"/>
        <end position="23"/>
    </location>
</feature>
<accession>A0ABV2LTI3</accession>
<comment type="caution">
    <text evidence="2">The sequence shown here is derived from an EMBL/GenBank/DDBJ whole genome shotgun (WGS) entry which is preliminary data.</text>
</comment>
<evidence type="ECO:0000313" key="3">
    <source>
        <dbReference type="Proteomes" id="UP001549146"/>
    </source>
</evidence>
<dbReference type="Proteomes" id="UP001549146">
    <property type="component" value="Unassembled WGS sequence"/>
</dbReference>
<feature type="chain" id="PRO_5045728662" evidence="1">
    <location>
        <begin position="24"/>
        <end position="312"/>
    </location>
</feature>
<organism evidence="2 3">
    <name type="scientific">Moheibacter stercoris</name>
    <dbReference type="NCBI Taxonomy" id="1628251"/>
    <lineage>
        <taxon>Bacteria</taxon>
        <taxon>Pseudomonadati</taxon>
        <taxon>Bacteroidota</taxon>
        <taxon>Flavobacteriia</taxon>
        <taxon>Flavobacteriales</taxon>
        <taxon>Weeksellaceae</taxon>
        <taxon>Moheibacter</taxon>
    </lineage>
</organism>
<dbReference type="RefSeq" id="WP_354506223.1">
    <property type="nucleotide sequence ID" value="NZ_JBEPMO010000001.1"/>
</dbReference>
<keyword evidence="3" id="KW-1185">Reference proteome</keyword>
<gene>
    <name evidence="2" type="ORF">ABID46_000325</name>
</gene>
<proteinExistence type="predicted"/>
<dbReference type="EMBL" id="JBEPMO010000001">
    <property type="protein sequence ID" value="MET3730773.1"/>
    <property type="molecule type" value="Genomic_DNA"/>
</dbReference>
<keyword evidence="1" id="KW-0732">Signal</keyword>
<name>A0ABV2LTI3_9FLAO</name>
<evidence type="ECO:0000256" key="1">
    <source>
        <dbReference type="SAM" id="SignalP"/>
    </source>
</evidence>